<organism evidence="1">
    <name type="scientific">marine metagenome</name>
    <dbReference type="NCBI Taxonomy" id="408172"/>
    <lineage>
        <taxon>unclassified sequences</taxon>
        <taxon>metagenomes</taxon>
        <taxon>ecological metagenomes</taxon>
    </lineage>
</organism>
<dbReference type="AlphaFoldDB" id="A0A382QFT4"/>
<accession>A0A382QFT4</accession>
<dbReference type="EMBL" id="UINC01113476">
    <property type="protein sequence ID" value="SVC83111.1"/>
    <property type="molecule type" value="Genomic_DNA"/>
</dbReference>
<evidence type="ECO:0000313" key="1">
    <source>
        <dbReference type="EMBL" id="SVC83111.1"/>
    </source>
</evidence>
<gene>
    <name evidence="1" type="ORF">METZ01_LOCUS335965</name>
</gene>
<protein>
    <submittedName>
        <fullName evidence="1">Uncharacterized protein</fullName>
    </submittedName>
</protein>
<proteinExistence type="predicted"/>
<sequence length="32" mass="3644">MGVSCAAWVVVTHIKMFPAERPFVPGRWDLWG</sequence>
<reference evidence="1" key="1">
    <citation type="submission" date="2018-05" db="EMBL/GenBank/DDBJ databases">
        <authorList>
            <person name="Lanie J.A."/>
            <person name="Ng W.-L."/>
            <person name="Kazmierczak K.M."/>
            <person name="Andrzejewski T.M."/>
            <person name="Davidsen T.M."/>
            <person name="Wayne K.J."/>
            <person name="Tettelin H."/>
            <person name="Glass J.I."/>
            <person name="Rusch D."/>
            <person name="Podicherti R."/>
            <person name="Tsui H.-C.T."/>
            <person name="Winkler M.E."/>
        </authorList>
    </citation>
    <scope>NUCLEOTIDE SEQUENCE</scope>
</reference>
<name>A0A382QFT4_9ZZZZ</name>